<sequence length="732" mass="81892">MEAQGVKRKFGQPPTHPHKAPKMDSTPNTGGKMTFAQKMMARMGYKEGQGLGKEGEGIINPIEVKLRPQGAGVGTVKEKTEQYKEEQRRKAEARGEEYEGSSEEERKKRKERRKKVGGGGSGTSTPGMGRKKVKYRTAADVQAAAPGLEVPQRMLSSILDATGGERKLLSSAAGLMTPTGNELGSSEEEKIARRERLELEAFVESWHGLQEQKVYLEEHEGRLAIEAAQKKEELERLEKLVQSVETLSVLEPGAEGNGSWSTTVEKLKTLQEAFKHEIDKYGLQEAAVGALHPLFKLQMDAWPPLEDPEHLVDDLQSLKILFGQGHDDLAVSHGIHDLHNPYSKPRRAKSTSPYETMMYTLWLPKVRTAITNWSVLDRAPLEVLISSWRPLLPAFIYTNLIEQLLVPKLTTALESWDPRPRNHHHKPNPLKQAPPHTYLLPWLQYFPAQHADPSAPVSLLSDIKRKVRRVLDTWDASFGLLPGLLEWRTVFPTADFDTMLIRHLLPRLALHLSAKLDVDPSDQDLTPLENIFIWSPYFTSTVMARLLVAEFFPKWLTTLHLWLTSPSASFGEIGEWLKWWPNQFPAPLRSHPDVQKDFNKGNEMVNAALDLLDNDQPLSLLPPPAAGPARPVTMPTARVPAATATRKEDVEIDLRDAIEAWCADEDLSLIPLRKAHPGNGLPLFRLTASASGKGGVVVYLKGDLVWAQKKTDRTVYEPVELGDSLVERAEGR</sequence>
<evidence type="ECO:0000256" key="1">
    <source>
        <dbReference type="ARBA" id="ARBA00010900"/>
    </source>
</evidence>
<evidence type="ECO:0000256" key="2">
    <source>
        <dbReference type="SAM" id="Coils"/>
    </source>
</evidence>
<dbReference type="GO" id="GO:0071008">
    <property type="term" value="C:U2-type post-mRNA release spliceosomal complex"/>
    <property type="evidence" value="ECO:0007669"/>
    <property type="project" value="TreeGrafter"/>
</dbReference>
<feature type="compositionally biased region" description="Basic residues" evidence="3">
    <location>
        <begin position="1"/>
        <end position="20"/>
    </location>
</feature>
<dbReference type="Proteomes" id="UP000192596">
    <property type="component" value="Unassembled WGS sequence"/>
</dbReference>
<dbReference type="PANTHER" id="PTHR23329">
    <property type="entry name" value="TUFTELIN-INTERACTING PROTEIN 11-RELATED"/>
    <property type="match status" value="1"/>
</dbReference>
<comment type="caution">
    <text evidence="5">The sequence shown here is derived from an EMBL/GenBank/DDBJ whole genome shotgun (WGS) entry which is preliminary data.</text>
</comment>
<accession>A0A1V8TJ35</accession>
<feature type="domain" description="G-patch" evidence="4">
    <location>
        <begin position="32"/>
        <end position="78"/>
    </location>
</feature>
<proteinExistence type="inferred from homology"/>
<dbReference type="GO" id="GO:0000390">
    <property type="term" value="P:spliceosomal complex disassembly"/>
    <property type="evidence" value="ECO:0007669"/>
    <property type="project" value="InterPro"/>
</dbReference>
<gene>
    <name evidence="5" type="ORF">B0A48_05507</name>
</gene>
<evidence type="ECO:0000313" key="6">
    <source>
        <dbReference type="Proteomes" id="UP000192596"/>
    </source>
</evidence>
<evidence type="ECO:0000256" key="3">
    <source>
        <dbReference type="SAM" id="MobiDB-lite"/>
    </source>
</evidence>
<dbReference type="InterPro" id="IPR045211">
    <property type="entry name" value="TFP11/STIP/Ntr1"/>
</dbReference>
<dbReference type="Pfam" id="PF01585">
    <property type="entry name" value="G-patch"/>
    <property type="match status" value="1"/>
</dbReference>
<dbReference type="Pfam" id="PF07842">
    <property type="entry name" value="GCFC"/>
    <property type="match status" value="1"/>
</dbReference>
<dbReference type="InParanoid" id="A0A1V8TJ35"/>
<dbReference type="AlphaFoldDB" id="A0A1V8TJ35"/>
<protein>
    <recommendedName>
        <fullName evidence="4">G-patch domain-containing protein</fullName>
    </recommendedName>
</protein>
<organism evidence="5 6">
    <name type="scientific">Cryoendolithus antarcticus</name>
    <dbReference type="NCBI Taxonomy" id="1507870"/>
    <lineage>
        <taxon>Eukaryota</taxon>
        <taxon>Fungi</taxon>
        <taxon>Dikarya</taxon>
        <taxon>Ascomycota</taxon>
        <taxon>Pezizomycotina</taxon>
        <taxon>Dothideomycetes</taxon>
        <taxon>Dothideomycetidae</taxon>
        <taxon>Cladosporiales</taxon>
        <taxon>Cladosporiaceae</taxon>
        <taxon>Cryoendolithus</taxon>
    </lineage>
</organism>
<feature type="compositionally biased region" description="Basic and acidic residues" evidence="3">
    <location>
        <begin position="76"/>
        <end position="97"/>
    </location>
</feature>
<dbReference type="InterPro" id="IPR000467">
    <property type="entry name" value="G_patch_dom"/>
</dbReference>
<evidence type="ECO:0000259" key="4">
    <source>
        <dbReference type="PROSITE" id="PS50174"/>
    </source>
</evidence>
<dbReference type="OrthoDB" id="4822at2759"/>
<feature type="compositionally biased region" description="Basic residues" evidence="3">
    <location>
        <begin position="107"/>
        <end position="116"/>
    </location>
</feature>
<dbReference type="SMART" id="SM00443">
    <property type="entry name" value="G_patch"/>
    <property type="match status" value="1"/>
</dbReference>
<name>A0A1V8TJ35_9PEZI</name>
<feature type="coiled-coil region" evidence="2">
    <location>
        <begin position="220"/>
        <end position="247"/>
    </location>
</feature>
<reference evidence="6" key="1">
    <citation type="submission" date="2017-03" db="EMBL/GenBank/DDBJ databases">
        <title>Genomes of endolithic fungi from Antarctica.</title>
        <authorList>
            <person name="Coleine C."/>
            <person name="Masonjones S."/>
            <person name="Stajich J.E."/>
        </authorList>
    </citation>
    <scope>NUCLEOTIDE SEQUENCE [LARGE SCALE GENOMIC DNA]</scope>
    <source>
        <strain evidence="6">CCFEE 5527</strain>
    </source>
</reference>
<dbReference type="PANTHER" id="PTHR23329:SF1">
    <property type="entry name" value="TUFTELIN-INTERACTING PROTEIN 11"/>
    <property type="match status" value="1"/>
</dbReference>
<keyword evidence="6" id="KW-1185">Reference proteome</keyword>
<keyword evidence="2" id="KW-0175">Coiled coil</keyword>
<dbReference type="GO" id="GO:0003676">
    <property type="term" value="F:nucleic acid binding"/>
    <property type="evidence" value="ECO:0007669"/>
    <property type="project" value="InterPro"/>
</dbReference>
<dbReference type="STRING" id="1507870.A0A1V8TJ35"/>
<evidence type="ECO:0000313" key="5">
    <source>
        <dbReference type="EMBL" id="OQO11251.1"/>
    </source>
</evidence>
<comment type="similarity">
    <text evidence="1">Belongs to the TFP11/STIP family.</text>
</comment>
<feature type="region of interest" description="Disordered" evidence="3">
    <location>
        <begin position="1"/>
        <end position="39"/>
    </location>
</feature>
<feature type="region of interest" description="Disordered" evidence="3">
    <location>
        <begin position="62"/>
        <end position="133"/>
    </location>
</feature>
<dbReference type="PROSITE" id="PS50174">
    <property type="entry name" value="G_PATCH"/>
    <property type="match status" value="1"/>
</dbReference>
<dbReference type="InterPro" id="IPR022783">
    <property type="entry name" value="GCFC_dom"/>
</dbReference>
<dbReference type="EMBL" id="NAJO01000007">
    <property type="protein sequence ID" value="OQO11251.1"/>
    <property type="molecule type" value="Genomic_DNA"/>
</dbReference>